<reference evidence="3 4" key="2">
    <citation type="journal article" date="2010" name="Stand. Genomic Sci.">
        <title>Complete genome sequence of Desulfohalobium retbaense type strain (HR(100)).</title>
        <authorList>
            <person name="Spring S."/>
            <person name="Nolan M."/>
            <person name="Lapidus A."/>
            <person name="Glavina Del Rio T."/>
            <person name="Copeland A."/>
            <person name="Tice H."/>
            <person name="Cheng J.F."/>
            <person name="Lucas S."/>
            <person name="Land M."/>
            <person name="Chen F."/>
            <person name="Bruce D."/>
            <person name="Goodwin L."/>
            <person name="Pitluck S."/>
            <person name="Ivanova N."/>
            <person name="Mavromatis K."/>
            <person name="Mikhailova N."/>
            <person name="Pati A."/>
            <person name="Chen A."/>
            <person name="Palaniappan K."/>
            <person name="Hauser L."/>
            <person name="Chang Y.J."/>
            <person name="Jeffries C.D."/>
            <person name="Munk C."/>
            <person name="Kiss H."/>
            <person name="Chain P."/>
            <person name="Han C."/>
            <person name="Brettin T."/>
            <person name="Detter J.C."/>
            <person name="Schuler E."/>
            <person name="Goker M."/>
            <person name="Rohde M."/>
            <person name="Bristow J."/>
            <person name="Eisen J.A."/>
            <person name="Markowitz V."/>
            <person name="Hugenholtz P."/>
            <person name="Kyrpides N.C."/>
            <person name="Klenk H.P."/>
        </authorList>
    </citation>
    <scope>NUCLEOTIDE SEQUENCE [LARGE SCALE GENOMIC DNA]</scope>
    <source>
        <strain evidence="4">ATCC 49802 / DSM 20745 / S 6022</strain>
    </source>
</reference>
<dbReference type="RefSeq" id="WP_012871157.1">
    <property type="nucleotide sequence ID" value="NC_013523.1"/>
</dbReference>
<dbReference type="Gene3D" id="3.40.250.10">
    <property type="entry name" value="Rhodanese-like domain"/>
    <property type="match status" value="1"/>
</dbReference>
<dbReference type="InterPro" id="IPR036873">
    <property type="entry name" value="Rhodanese-like_dom_sf"/>
</dbReference>
<keyword evidence="4" id="KW-1185">Reference proteome</keyword>
<dbReference type="InterPro" id="IPR001763">
    <property type="entry name" value="Rhodanese-like_dom"/>
</dbReference>
<evidence type="ECO:0000256" key="1">
    <source>
        <dbReference type="SAM" id="Phobius"/>
    </source>
</evidence>
<dbReference type="AlphaFoldDB" id="D1C1J3"/>
<protein>
    <submittedName>
        <fullName evidence="3">Rhodanese domain protein</fullName>
    </submittedName>
</protein>
<reference evidence="4" key="1">
    <citation type="submission" date="2009-11" db="EMBL/GenBank/DDBJ databases">
        <title>The complete chromosome 1 of Sphaerobacter thermophilus DSM 20745.</title>
        <authorList>
            <person name="Lucas S."/>
            <person name="Copeland A."/>
            <person name="Lapidus A."/>
            <person name="Glavina del Rio T."/>
            <person name="Dalin E."/>
            <person name="Tice H."/>
            <person name="Bruce D."/>
            <person name="Goodwin L."/>
            <person name="Pitluck S."/>
            <person name="Kyrpides N."/>
            <person name="Mavromatis K."/>
            <person name="Ivanova N."/>
            <person name="Mikhailova N."/>
            <person name="LaButti K.M."/>
            <person name="Clum A."/>
            <person name="Sun H.I."/>
            <person name="Brettin T."/>
            <person name="Detter J.C."/>
            <person name="Han C."/>
            <person name="Larimer F."/>
            <person name="Land M."/>
            <person name="Hauser L."/>
            <person name="Markowitz V."/>
            <person name="Cheng J.F."/>
            <person name="Hugenholtz P."/>
            <person name="Woyke T."/>
            <person name="Wu D."/>
            <person name="Steenblock K."/>
            <person name="Schneider S."/>
            <person name="Pukall R."/>
            <person name="Goeker M."/>
            <person name="Klenk H.P."/>
            <person name="Eisen J.A."/>
        </authorList>
    </citation>
    <scope>NUCLEOTIDE SEQUENCE [LARGE SCALE GENOMIC DNA]</scope>
    <source>
        <strain evidence="4">ATCC 49802 / DSM 20745 / S 6022</strain>
    </source>
</reference>
<name>D1C1J3_SPHTD</name>
<dbReference type="eggNOG" id="COG0607">
    <property type="taxonomic scope" value="Bacteria"/>
</dbReference>
<dbReference type="STRING" id="479434.Sthe_0673"/>
<dbReference type="OrthoDB" id="9800872at2"/>
<organism evidence="3 4">
    <name type="scientific">Sphaerobacter thermophilus (strain ATCC 49802 / DSM 20745 / KCCM 41009 / NCIMB 13125 / S 6022)</name>
    <dbReference type="NCBI Taxonomy" id="479434"/>
    <lineage>
        <taxon>Bacteria</taxon>
        <taxon>Pseudomonadati</taxon>
        <taxon>Thermomicrobiota</taxon>
        <taxon>Thermomicrobia</taxon>
        <taxon>Sphaerobacterales</taxon>
        <taxon>Sphaerobacterineae</taxon>
        <taxon>Sphaerobacteraceae</taxon>
        <taxon>Sphaerobacter</taxon>
    </lineage>
</organism>
<dbReference type="PANTHER" id="PTHR44086">
    <property type="entry name" value="THIOSULFATE SULFURTRANSFERASE RDL2, MITOCHONDRIAL-RELATED"/>
    <property type="match status" value="1"/>
</dbReference>
<dbReference type="PANTHER" id="PTHR44086:SF13">
    <property type="entry name" value="THIOSULFATE SULFURTRANSFERASE PSPE"/>
    <property type="match status" value="1"/>
</dbReference>
<dbReference type="InterPro" id="IPR021309">
    <property type="entry name" value="YgaP-like_TM"/>
</dbReference>
<feature type="transmembrane region" description="Helical" evidence="1">
    <location>
        <begin position="124"/>
        <end position="143"/>
    </location>
</feature>
<keyword evidence="1" id="KW-0812">Transmembrane</keyword>
<dbReference type="SMART" id="SM00450">
    <property type="entry name" value="RHOD"/>
    <property type="match status" value="1"/>
</dbReference>
<dbReference type="GO" id="GO:0004792">
    <property type="term" value="F:thiosulfate-cyanide sulfurtransferase activity"/>
    <property type="evidence" value="ECO:0007669"/>
    <property type="project" value="TreeGrafter"/>
</dbReference>
<accession>D1C1J3</accession>
<dbReference type="InParanoid" id="D1C1J3"/>
<proteinExistence type="predicted"/>
<keyword evidence="1" id="KW-1133">Transmembrane helix</keyword>
<dbReference type="HOGENOM" id="CLU_107126_0_0_0"/>
<dbReference type="Gene3D" id="6.10.140.1340">
    <property type="match status" value="1"/>
</dbReference>
<feature type="domain" description="Rhodanese" evidence="2">
    <location>
        <begin position="22"/>
        <end position="112"/>
    </location>
</feature>
<sequence length="198" mass="21269">MLDVATLPTTIDVETASRLLAENSRVRLLDVRTPAEFESVHIPGSYNVPLDRLSEYRNELRSALADPVILVCRSGMRARQAEQLLSEAGLSHIHILDGGLNAWERAGKPVTRGKRQKWSIERQVRGVAGTLVFVGAVGGLTLWSPLTLLAAAVGGALAFSAVTDTCGLAILLSKLPYNQGATCDIRDVIARLDAEQAS</sequence>
<keyword evidence="1" id="KW-0472">Membrane</keyword>
<gene>
    <name evidence="3" type="ordered locus">Sthe_0673</name>
</gene>
<evidence type="ECO:0000313" key="4">
    <source>
        <dbReference type="Proteomes" id="UP000002027"/>
    </source>
</evidence>
<dbReference type="Proteomes" id="UP000002027">
    <property type="component" value="Chromosome 1"/>
</dbReference>
<dbReference type="KEGG" id="sti:Sthe_0673"/>
<dbReference type="CDD" id="cd00158">
    <property type="entry name" value="RHOD"/>
    <property type="match status" value="1"/>
</dbReference>
<dbReference type="PROSITE" id="PS50206">
    <property type="entry name" value="RHODANESE_3"/>
    <property type="match status" value="1"/>
</dbReference>
<dbReference type="SUPFAM" id="SSF52821">
    <property type="entry name" value="Rhodanese/Cell cycle control phosphatase"/>
    <property type="match status" value="1"/>
</dbReference>
<feature type="transmembrane region" description="Helical" evidence="1">
    <location>
        <begin position="149"/>
        <end position="172"/>
    </location>
</feature>
<dbReference type="EMBL" id="CP001823">
    <property type="protein sequence ID" value="ACZ38110.1"/>
    <property type="molecule type" value="Genomic_DNA"/>
</dbReference>
<dbReference type="Pfam" id="PF00581">
    <property type="entry name" value="Rhodanese"/>
    <property type="match status" value="1"/>
</dbReference>
<evidence type="ECO:0000313" key="3">
    <source>
        <dbReference type="EMBL" id="ACZ38110.1"/>
    </source>
</evidence>
<evidence type="ECO:0000259" key="2">
    <source>
        <dbReference type="PROSITE" id="PS50206"/>
    </source>
</evidence>
<dbReference type="Pfam" id="PF11127">
    <property type="entry name" value="YgaP-like_TM"/>
    <property type="match status" value="1"/>
</dbReference>